<dbReference type="EMBL" id="BJTZ01000026">
    <property type="protein sequence ID" value="GEK15197.1"/>
    <property type="molecule type" value="Genomic_DNA"/>
</dbReference>
<dbReference type="RefSeq" id="WP_146865657.1">
    <property type="nucleotide sequence ID" value="NZ_BJTZ01000026.1"/>
</dbReference>
<sequence>MNDERVYLSEETKSLGLHWIQRLKKEINKNKSIVKPKVDGLKTYCSDFRYSRTFQIQSKRALMQR</sequence>
<accession>A0A510UKQ1</accession>
<reference evidence="1 2" key="1">
    <citation type="submission" date="2019-07" db="EMBL/GenBank/DDBJ databases">
        <title>Whole genome shotgun sequence of Aliivibrio fischeri NBRC 101058.</title>
        <authorList>
            <person name="Hosoyama A."/>
            <person name="Uohara A."/>
            <person name="Ohji S."/>
            <person name="Ichikawa N."/>
        </authorList>
    </citation>
    <scope>NUCLEOTIDE SEQUENCE [LARGE SCALE GENOMIC DNA]</scope>
    <source>
        <strain evidence="1 2">NBRC 101058</strain>
    </source>
</reference>
<evidence type="ECO:0000313" key="2">
    <source>
        <dbReference type="Proteomes" id="UP000321787"/>
    </source>
</evidence>
<evidence type="ECO:0000313" key="1">
    <source>
        <dbReference type="EMBL" id="GEK15197.1"/>
    </source>
</evidence>
<comment type="caution">
    <text evidence="1">The sequence shown here is derived from an EMBL/GenBank/DDBJ whole genome shotgun (WGS) entry which is preliminary data.</text>
</comment>
<protein>
    <submittedName>
        <fullName evidence="1">Uncharacterized protein</fullName>
    </submittedName>
</protein>
<proteinExistence type="predicted"/>
<organism evidence="1 2">
    <name type="scientific">Aliivibrio fischeri</name>
    <name type="common">Vibrio fischeri</name>
    <dbReference type="NCBI Taxonomy" id="668"/>
    <lineage>
        <taxon>Bacteria</taxon>
        <taxon>Pseudomonadati</taxon>
        <taxon>Pseudomonadota</taxon>
        <taxon>Gammaproteobacteria</taxon>
        <taxon>Vibrionales</taxon>
        <taxon>Vibrionaceae</taxon>
        <taxon>Aliivibrio</taxon>
    </lineage>
</organism>
<dbReference type="Proteomes" id="UP000321787">
    <property type="component" value="Unassembled WGS sequence"/>
</dbReference>
<name>A0A510UKQ1_ALIFS</name>
<dbReference type="AlphaFoldDB" id="A0A510UKQ1"/>
<gene>
    <name evidence="1" type="ORF">AFI02nite_32330</name>
</gene>